<accession>A0ABU7XWZ5</accession>
<dbReference type="Pfam" id="PF06764">
    <property type="entry name" value="DUF1223"/>
    <property type="match status" value="1"/>
</dbReference>
<dbReference type="Proteomes" id="UP001337305">
    <property type="component" value="Unassembled WGS sequence"/>
</dbReference>
<sequence>MQKILLTIIMLSFFFQPKKVETFKPLVVLELFTSQGCSSCPPADDLLNEVKSKYSDNQIVALSYHVDYWNYIGWKDPFSKKEFSNKQRAYGRKFNSSSIYTPQIVVNGKEHFVGSKKGVMKSKLDSYLKKTSLNRVVLSNIKKENGAISLDYKVEGAINKKTLRIALVINERITSIKRGENRNRTLKNANIVVEEVYLNLDSGNGKGSISIPDIVTQNDDLSIVALIQAENLDITGGGQIKL</sequence>
<dbReference type="PANTHER" id="PTHR36057">
    <property type="match status" value="1"/>
</dbReference>
<keyword evidence="2" id="KW-1185">Reference proteome</keyword>
<dbReference type="InterPro" id="IPR010634">
    <property type="entry name" value="DUF1223"/>
</dbReference>
<evidence type="ECO:0000313" key="2">
    <source>
        <dbReference type="Proteomes" id="UP001337305"/>
    </source>
</evidence>
<evidence type="ECO:0000313" key="1">
    <source>
        <dbReference type="EMBL" id="MEF3835238.1"/>
    </source>
</evidence>
<gene>
    <name evidence="1" type="ORF">N1F79_19095</name>
</gene>
<dbReference type="Gene3D" id="3.40.30.10">
    <property type="entry name" value="Glutaredoxin"/>
    <property type="match status" value="1"/>
</dbReference>
<dbReference type="RefSeq" id="WP_303307530.1">
    <property type="nucleotide sequence ID" value="NZ_JAODOP010000004.1"/>
</dbReference>
<reference evidence="1 2" key="1">
    <citation type="submission" date="2022-09" db="EMBL/GenBank/DDBJ databases">
        <title>Genome sequencing of Flavivirga sp. MEBiC05379.</title>
        <authorList>
            <person name="Oh H.-M."/>
            <person name="Kwon K.K."/>
            <person name="Park M.J."/>
            <person name="Yang S.-H."/>
        </authorList>
    </citation>
    <scope>NUCLEOTIDE SEQUENCE [LARGE SCALE GENOMIC DNA]</scope>
    <source>
        <strain evidence="1 2">MEBiC05379</strain>
    </source>
</reference>
<organism evidence="1 2">
    <name type="scientific">Flavivirga spongiicola</name>
    <dbReference type="NCBI Taxonomy" id="421621"/>
    <lineage>
        <taxon>Bacteria</taxon>
        <taxon>Pseudomonadati</taxon>
        <taxon>Bacteroidota</taxon>
        <taxon>Flavobacteriia</taxon>
        <taxon>Flavobacteriales</taxon>
        <taxon>Flavobacteriaceae</taxon>
        <taxon>Flavivirga</taxon>
    </lineage>
</organism>
<protein>
    <submittedName>
        <fullName evidence="1">DUF1223 domain-containing protein</fullName>
    </submittedName>
</protein>
<name>A0ABU7XWZ5_9FLAO</name>
<proteinExistence type="predicted"/>
<dbReference type="SUPFAM" id="SSF52833">
    <property type="entry name" value="Thioredoxin-like"/>
    <property type="match status" value="1"/>
</dbReference>
<dbReference type="EMBL" id="JAODOP010000004">
    <property type="protein sequence ID" value="MEF3835238.1"/>
    <property type="molecule type" value="Genomic_DNA"/>
</dbReference>
<comment type="caution">
    <text evidence="1">The sequence shown here is derived from an EMBL/GenBank/DDBJ whole genome shotgun (WGS) entry which is preliminary data.</text>
</comment>
<dbReference type="PANTHER" id="PTHR36057:SF1">
    <property type="entry name" value="LIPOPROTEIN LIPID ATTACHMENT SITE-LIKE PROTEIN, PUTATIVE (DUF1223)-RELATED"/>
    <property type="match status" value="1"/>
</dbReference>
<dbReference type="InterPro" id="IPR036249">
    <property type="entry name" value="Thioredoxin-like_sf"/>
</dbReference>